<dbReference type="PANTHER" id="PTHR30250:SF11">
    <property type="entry name" value="O-ANTIGEN TRANSPORTER-RELATED"/>
    <property type="match status" value="1"/>
</dbReference>
<dbReference type="PANTHER" id="PTHR30250">
    <property type="entry name" value="PST FAMILY PREDICTED COLANIC ACID TRANSPORTER"/>
    <property type="match status" value="1"/>
</dbReference>
<evidence type="ECO:0000256" key="2">
    <source>
        <dbReference type="ARBA" id="ARBA00022475"/>
    </source>
</evidence>
<feature type="transmembrane region" description="Helical" evidence="6">
    <location>
        <begin position="214"/>
        <end position="234"/>
    </location>
</feature>
<dbReference type="Proteomes" id="UP000538292">
    <property type="component" value="Unassembled WGS sequence"/>
</dbReference>
<accession>A0A7W2ASS6</accession>
<evidence type="ECO:0000256" key="5">
    <source>
        <dbReference type="ARBA" id="ARBA00023136"/>
    </source>
</evidence>
<feature type="transmembrane region" description="Helical" evidence="6">
    <location>
        <begin position="335"/>
        <end position="359"/>
    </location>
</feature>
<gene>
    <name evidence="7" type="ORF">H2C83_11820</name>
</gene>
<feature type="transmembrane region" description="Helical" evidence="6">
    <location>
        <begin position="127"/>
        <end position="145"/>
    </location>
</feature>
<comment type="subcellular location">
    <subcellularLocation>
        <location evidence="1">Cell membrane</location>
        <topology evidence="1">Multi-pass membrane protein</topology>
    </subcellularLocation>
</comment>
<feature type="transmembrane region" description="Helical" evidence="6">
    <location>
        <begin position="84"/>
        <end position="107"/>
    </location>
</feature>
<keyword evidence="8" id="KW-1185">Reference proteome</keyword>
<name>A0A7W2ASS6_9BACL</name>
<sequence>MKQYIKRLFSDSAAFAIATMGNKVVAAMLGPIYVAFLTGEGEIAEWGLTNTITLILTYLSILGTDMAMAFYFYDAKNLTERRVYFTNAVVYSAGACLVFTIFAFLFGAPLSEWIYDSPRNYANLLPVAFLATFGAVIIQHILGYARYNRQVWMFNIFSMAYVIGSNLLSVMFVVVYDMRVMGIFYGQLIGQLTVALILIILFRKEFVFRFSRKHLTDLIQYGAPLLPTLLAFWVMTSVSRPILYHIDSLLSADIFETCVRLASIIVLVTSPFQLAWRPFSMSIKEREDAPQLFGLVGRALLVVGTLIVMILAFFMKPIYNLYIIGRNDQSLASGYIYVWALSLGTLFNVLHNVFGVGLLIKKKTKVISYGFMIAAVIYLAGNLLLVPVFSIWGTVTMTVLAYLFVIVWVYLKNQKVYPIDFRFRSIMMYLAVFFIAMIGVTWVQWHEIDSAWIYYLLAFGVTTGSVFATGLFSVSSLNRISHLLPKPGGKG</sequence>
<protein>
    <submittedName>
        <fullName evidence="7">Polysaccharide biosynthesis C-terminal domain-containing protein</fullName>
    </submittedName>
</protein>
<dbReference type="GO" id="GO:0005886">
    <property type="term" value="C:plasma membrane"/>
    <property type="evidence" value="ECO:0007669"/>
    <property type="project" value="UniProtKB-SubCell"/>
</dbReference>
<keyword evidence="3 6" id="KW-0812">Transmembrane</keyword>
<dbReference type="AlphaFoldDB" id="A0A7W2ASS6"/>
<reference evidence="7 8" key="1">
    <citation type="submission" date="2020-07" db="EMBL/GenBank/DDBJ databases">
        <title>Thermoactinomyces phylogeny.</title>
        <authorList>
            <person name="Dunlap C."/>
        </authorList>
    </citation>
    <scope>NUCLEOTIDE SEQUENCE [LARGE SCALE GENOMIC DNA]</scope>
    <source>
        <strain evidence="7 8">AMNI-1</strain>
    </source>
</reference>
<evidence type="ECO:0000256" key="4">
    <source>
        <dbReference type="ARBA" id="ARBA00022989"/>
    </source>
</evidence>
<feature type="transmembrane region" description="Helical" evidence="6">
    <location>
        <begin position="423"/>
        <end position="445"/>
    </location>
</feature>
<feature type="transmembrane region" description="Helical" evidence="6">
    <location>
        <begin position="182"/>
        <end position="202"/>
    </location>
</feature>
<evidence type="ECO:0000256" key="6">
    <source>
        <dbReference type="SAM" id="Phobius"/>
    </source>
</evidence>
<evidence type="ECO:0000256" key="3">
    <source>
        <dbReference type="ARBA" id="ARBA00022692"/>
    </source>
</evidence>
<organism evidence="7 8">
    <name type="scientific">Thermoactinomyces mirandus</name>
    <dbReference type="NCBI Taxonomy" id="2756294"/>
    <lineage>
        <taxon>Bacteria</taxon>
        <taxon>Bacillati</taxon>
        <taxon>Bacillota</taxon>
        <taxon>Bacilli</taxon>
        <taxon>Bacillales</taxon>
        <taxon>Thermoactinomycetaceae</taxon>
        <taxon>Thermoactinomyces</taxon>
    </lineage>
</organism>
<feature type="transmembrane region" description="Helical" evidence="6">
    <location>
        <begin position="152"/>
        <end position="176"/>
    </location>
</feature>
<evidence type="ECO:0000313" key="7">
    <source>
        <dbReference type="EMBL" id="MBA4602990.1"/>
    </source>
</evidence>
<keyword evidence="5 6" id="KW-0472">Membrane</keyword>
<keyword evidence="4 6" id="KW-1133">Transmembrane helix</keyword>
<feature type="transmembrane region" description="Helical" evidence="6">
    <location>
        <begin position="254"/>
        <end position="274"/>
    </location>
</feature>
<feature type="transmembrane region" description="Helical" evidence="6">
    <location>
        <begin position="391"/>
        <end position="411"/>
    </location>
</feature>
<feature type="transmembrane region" description="Helical" evidence="6">
    <location>
        <begin position="12"/>
        <end position="36"/>
    </location>
</feature>
<feature type="transmembrane region" description="Helical" evidence="6">
    <location>
        <begin position="295"/>
        <end position="315"/>
    </location>
</feature>
<keyword evidence="2" id="KW-1003">Cell membrane</keyword>
<feature type="transmembrane region" description="Helical" evidence="6">
    <location>
        <begin position="366"/>
        <end position="385"/>
    </location>
</feature>
<comment type="caution">
    <text evidence="7">The sequence shown here is derived from an EMBL/GenBank/DDBJ whole genome shotgun (WGS) entry which is preliminary data.</text>
</comment>
<dbReference type="RefSeq" id="WP_181741057.1">
    <property type="nucleotide sequence ID" value="NZ_JACEOL010000036.1"/>
</dbReference>
<dbReference type="InterPro" id="IPR050833">
    <property type="entry name" value="Poly_Biosynth_Transport"/>
</dbReference>
<feature type="transmembrane region" description="Helical" evidence="6">
    <location>
        <begin position="451"/>
        <end position="474"/>
    </location>
</feature>
<dbReference type="EMBL" id="JACEOL010000036">
    <property type="protein sequence ID" value="MBA4602990.1"/>
    <property type="molecule type" value="Genomic_DNA"/>
</dbReference>
<proteinExistence type="predicted"/>
<evidence type="ECO:0000313" key="8">
    <source>
        <dbReference type="Proteomes" id="UP000538292"/>
    </source>
</evidence>
<evidence type="ECO:0000256" key="1">
    <source>
        <dbReference type="ARBA" id="ARBA00004651"/>
    </source>
</evidence>
<feature type="transmembrane region" description="Helical" evidence="6">
    <location>
        <begin position="48"/>
        <end position="72"/>
    </location>
</feature>